<dbReference type="Gene3D" id="3.40.50.10330">
    <property type="entry name" value="Probable inorganic polyphosphate/atp-NAD kinase, domain 1"/>
    <property type="match status" value="1"/>
</dbReference>
<dbReference type="Gene3D" id="2.60.200.30">
    <property type="entry name" value="Probable inorganic polyphosphate/atp-NAD kinase, domain 2"/>
    <property type="match status" value="1"/>
</dbReference>
<keyword evidence="2" id="KW-1185">Reference proteome</keyword>
<comment type="caution">
    <text evidence="1">The sequence shown here is derived from an EMBL/GenBank/DDBJ whole genome shotgun (WGS) entry which is preliminary data.</text>
</comment>
<reference evidence="1 2" key="1">
    <citation type="journal article" date="2019" name="Int. J. Syst. Evol. Microbiol.">
        <title>The Global Catalogue of Microorganisms (GCM) 10K type strain sequencing project: providing services to taxonomists for standard genome sequencing and annotation.</title>
        <authorList>
            <consortium name="The Broad Institute Genomics Platform"/>
            <consortium name="The Broad Institute Genome Sequencing Center for Infectious Disease"/>
            <person name="Wu L."/>
            <person name="Ma J."/>
        </authorList>
    </citation>
    <scope>NUCLEOTIDE SEQUENCE [LARGE SCALE GENOMIC DNA]</scope>
    <source>
        <strain evidence="1 2">CGMCC 1.12562</strain>
    </source>
</reference>
<dbReference type="PANTHER" id="PTHR20275">
    <property type="entry name" value="NAD KINASE"/>
    <property type="match status" value="1"/>
</dbReference>
<gene>
    <name evidence="1" type="ORF">ACFOKC_13185</name>
</gene>
<dbReference type="GeneID" id="69118310"/>
<dbReference type="InterPro" id="IPR017438">
    <property type="entry name" value="ATP-NAD_kinase_N"/>
</dbReference>
<dbReference type="EMBL" id="JBHRWN010000002">
    <property type="protein sequence ID" value="MFC3478678.1"/>
    <property type="molecule type" value="Genomic_DNA"/>
</dbReference>
<proteinExistence type="predicted"/>
<dbReference type="InterPro" id="IPR017437">
    <property type="entry name" value="ATP-NAD_kinase_PpnK-typ_C"/>
</dbReference>
<dbReference type="AlphaFoldDB" id="A0ABD5NIH4"/>
<organism evidence="1 2">
    <name type="scientific">Halobacterium litoreum</name>
    <dbReference type="NCBI Taxonomy" id="2039234"/>
    <lineage>
        <taxon>Archaea</taxon>
        <taxon>Methanobacteriati</taxon>
        <taxon>Methanobacteriota</taxon>
        <taxon>Stenosarchaea group</taxon>
        <taxon>Halobacteria</taxon>
        <taxon>Halobacteriales</taxon>
        <taxon>Halobacteriaceae</taxon>
        <taxon>Halobacterium</taxon>
    </lineage>
</organism>
<keyword evidence="1" id="KW-0418">Kinase</keyword>
<accession>A0ABD5NIH4</accession>
<dbReference type="Pfam" id="PF20143">
    <property type="entry name" value="NAD_kinase_C"/>
    <property type="match status" value="1"/>
</dbReference>
<dbReference type="SUPFAM" id="SSF111331">
    <property type="entry name" value="NAD kinase/diacylglycerol kinase-like"/>
    <property type="match status" value="1"/>
</dbReference>
<sequence length="235" mass="23887">MTRVGLLGAAAADAADAVRDAGGTPLVDDTADADVLAALDEDALLDAAFDATAPILPVGVGREYGGVADTDRAAALAALAAGDYDVTERPTLSVTTESVDARALADATLVASETGDISEFGVRSDGRELDDVRADGVVAATPVGSRGYAADADGPVVNSDVDAVAVVPIAPFRIERTNWVVSPPASLTVVRDEAAVDLYVDGRRRGALAPHDPVTLDWGDPVSVATVSRSGHRAD</sequence>
<name>A0ABD5NIH4_9EURY</name>
<dbReference type="PANTHER" id="PTHR20275:SF43">
    <property type="entry name" value="BIFUNCTIONAL NADP PHOSPHATASE_NAD KINASE"/>
    <property type="match status" value="1"/>
</dbReference>
<dbReference type="RefSeq" id="WP_232569990.1">
    <property type="nucleotide sequence ID" value="NZ_CP089466.1"/>
</dbReference>
<keyword evidence="1" id="KW-0808">Transferase</keyword>
<protein>
    <submittedName>
        <fullName evidence="1">ATP-NAD kinase</fullName>
    </submittedName>
</protein>
<dbReference type="Proteomes" id="UP001595660">
    <property type="component" value="Unassembled WGS sequence"/>
</dbReference>
<evidence type="ECO:0000313" key="1">
    <source>
        <dbReference type="EMBL" id="MFC3478678.1"/>
    </source>
</evidence>
<dbReference type="GO" id="GO:0016301">
    <property type="term" value="F:kinase activity"/>
    <property type="evidence" value="ECO:0007669"/>
    <property type="project" value="UniProtKB-KW"/>
</dbReference>
<dbReference type="InterPro" id="IPR016064">
    <property type="entry name" value="NAD/diacylglycerol_kinase_sf"/>
</dbReference>
<evidence type="ECO:0000313" key="2">
    <source>
        <dbReference type="Proteomes" id="UP001595660"/>
    </source>
</evidence>